<gene>
    <name evidence="4" type="ORF">MHBO_005095</name>
</gene>
<accession>A0ABV2AW31</accession>
<dbReference type="Gene3D" id="3.40.50.620">
    <property type="entry name" value="HUPs"/>
    <property type="match status" value="1"/>
</dbReference>
<dbReference type="InterPro" id="IPR050489">
    <property type="entry name" value="Tyr-tRNA_synthase"/>
</dbReference>
<reference evidence="4 5" key="1">
    <citation type="journal article" date="2024" name="BMC Biol.">
        <title>Comparative genomics of Ascetosporea gives new insight into the evolutionary basis for animal parasitism in Rhizaria.</title>
        <authorList>
            <person name="Hiltunen Thoren M."/>
            <person name="Onut-Brannstrom I."/>
            <person name="Alfjorden A."/>
            <person name="Peckova H."/>
            <person name="Swords F."/>
            <person name="Hooper C."/>
            <person name="Holzer A.S."/>
            <person name="Bass D."/>
            <person name="Burki F."/>
        </authorList>
    </citation>
    <scope>NUCLEOTIDE SEQUENCE [LARGE SCALE GENOMIC DNA]</scope>
    <source>
        <strain evidence="4">20-A016</strain>
    </source>
</reference>
<feature type="non-terminal residue" evidence="4">
    <location>
        <position position="1"/>
    </location>
</feature>
<dbReference type="PANTHER" id="PTHR46264:SF4">
    <property type="entry name" value="TYROSINE--TRNA LIGASE, CYTOPLASMIC"/>
    <property type="match status" value="1"/>
</dbReference>
<evidence type="ECO:0000256" key="1">
    <source>
        <dbReference type="ARBA" id="ARBA00013160"/>
    </source>
</evidence>
<evidence type="ECO:0000256" key="2">
    <source>
        <dbReference type="ARBA" id="ARBA00033323"/>
    </source>
</evidence>
<name>A0ABV2AW31_9EUKA</name>
<dbReference type="PANTHER" id="PTHR46264">
    <property type="entry name" value="TYROSINE-TRNA LIGASE"/>
    <property type="match status" value="1"/>
</dbReference>
<comment type="catalytic activity">
    <reaction evidence="3">
        <text>tRNA(Tyr) + L-tyrosine + ATP = L-tyrosyl-tRNA(Tyr) + AMP + diphosphate + H(+)</text>
        <dbReference type="Rhea" id="RHEA:10220"/>
        <dbReference type="Rhea" id="RHEA-COMP:9706"/>
        <dbReference type="Rhea" id="RHEA-COMP:9707"/>
        <dbReference type="ChEBI" id="CHEBI:15378"/>
        <dbReference type="ChEBI" id="CHEBI:30616"/>
        <dbReference type="ChEBI" id="CHEBI:33019"/>
        <dbReference type="ChEBI" id="CHEBI:58315"/>
        <dbReference type="ChEBI" id="CHEBI:78442"/>
        <dbReference type="ChEBI" id="CHEBI:78536"/>
        <dbReference type="ChEBI" id="CHEBI:456215"/>
        <dbReference type="EC" id="6.1.1.1"/>
    </reaction>
</comment>
<dbReference type="EMBL" id="JBDODL010006585">
    <property type="protein sequence ID" value="MES1923513.1"/>
    <property type="molecule type" value="Genomic_DNA"/>
</dbReference>
<evidence type="ECO:0000256" key="3">
    <source>
        <dbReference type="ARBA" id="ARBA00048248"/>
    </source>
</evidence>
<evidence type="ECO:0000313" key="4">
    <source>
        <dbReference type="EMBL" id="MES1923513.1"/>
    </source>
</evidence>
<protein>
    <recommendedName>
        <fullName evidence="1">tyrosine--tRNA ligase</fullName>
        <ecNumber evidence="1">6.1.1.1</ecNumber>
    </recommendedName>
    <alternativeName>
        <fullName evidence="2">Tyrosyl-tRNA synthetase</fullName>
    </alternativeName>
</protein>
<sequence length="87" mass="10368">ENDENQKRKDSKNRFEFIIERDDKNGGLAKFYKFEEVETAFKSEKLHPSDLKKATAREINILLEPVRKHFSTGKAKELLKQIRSFRR</sequence>
<comment type="caution">
    <text evidence="4">The sequence shown here is derived from an EMBL/GenBank/DDBJ whole genome shotgun (WGS) entry which is preliminary data.</text>
</comment>
<dbReference type="InterPro" id="IPR014729">
    <property type="entry name" value="Rossmann-like_a/b/a_fold"/>
</dbReference>
<organism evidence="4 5">
    <name type="scientific">Bonamia ostreae</name>
    <dbReference type="NCBI Taxonomy" id="126728"/>
    <lineage>
        <taxon>Eukaryota</taxon>
        <taxon>Sar</taxon>
        <taxon>Rhizaria</taxon>
        <taxon>Endomyxa</taxon>
        <taxon>Ascetosporea</taxon>
        <taxon>Haplosporida</taxon>
        <taxon>Bonamia</taxon>
    </lineage>
</organism>
<dbReference type="EC" id="6.1.1.1" evidence="1"/>
<dbReference type="SUPFAM" id="SSF52374">
    <property type="entry name" value="Nucleotidylyl transferase"/>
    <property type="match status" value="1"/>
</dbReference>
<evidence type="ECO:0000313" key="5">
    <source>
        <dbReference type="Proteomes" id="UP001439008"/>
    </source>
</evidence>
<proteinExistence type="predicted"/>
<dbReference type="Proteomes" id="UP001439008">
    <property type="component" value="Unassembled WGS sequence"/>
</dbReference>
<keyword evidence="5" id="KW-1185">Reference proteome</keyword>